<dbReference type="RefSeq" id="WP_141812992.1">
    <property type="nucleotide sequence ID" value="NZ_VFPG01000002.1"/>
</dbReference>
<evidence type="ECO:0000313" key="2">
    <source>
        <dbReference type="Proteomes" id="UP000316331"/>
    </source>
</evidence>
<proteinExistence type="predicted"/>
<accession>A0A543EY07</accession>
<gene>
    <name evidence="1" type="ORF">FB390_6652</name>
</gene>
<sequence length="250" mass="27980">MGFFKPTCPVGEIERLWVEEMLSWCATQFGPRTLRTPVILPTSDFFPDAYSGTEPEVRSLVERVSGYMGVRRDRVVVEVDTDGDALPDDVAFLEGSSHGEAGHYRLERGRAVVSLSMSQMRSPVALVATVAHELAHERLLGEDRIAPDRHDGEQLTDLVTVYLGLGVFNANAAFQFSQSRHGWRSQRLGYLSQPMFGYALACWSVMRGDPRPLWTKHLDTNPRVYMKQGLKYLRANPDRVVCPPGIGTPD</sequence>
<dbReference type="Proteomes" id="UP000316331">
    <property type="component" value="Unassembled WGS sequence"/>
</dbReference>
<name>A0A543EY07_9NOCA</name>
<dbReference type="OrthoDB" id="2041998at2"/>
<keyword evidence="2" id="KW-1185">Reference proteome</keyword>
<reference evidence="1 2" key="1">
    <citation type="submission" date="2019-06" db="EMBL/GenBank/DDBJ databases">
        <title>Sequencing the genomes of 1000 actinobacteria strains.</title>
        <authorList>
            <person name="Klenk H.-P."/>
        </authorList>
    </citation>
    <scope>NUCLEOTIDE SEQUENCE [LARGE SCALE GENOMIC DNA]</scope>
    <source>
        <strain evidence="1 2">DSM 103495</strain>
    </source>
</reference>
<dbReference type="AlphaFoldDB" id="A0A543EY07"/>
<evidence type="ECO:0000313" key="1">
    <source>
        <dbReference type="EMBL" id="TQM26455.1"/>
    </source>
</evidence>
<dbReference type="EMBL" id="VFPG01000002">
    <property type="protein sequence ID" value="TQM26455.1"/>
    <property type="molecule type" value="Genomic_DNA"/>
</dbReference>
<protein>
    <submittedName>
        <fullName evidence="1">Uncharacterized protein</fullName>
    </submittedName>
</protein>
<comment type="caution">
    <text evidence="1">The sequence shown here is derived from an EMBL/GenBank/DDBJ whole genome shotgun (WGS) entry which is preliminary data.</text>
</comment>
<organism evidence="1 2">
    <name type="scientific">Nocardia bhagyanarayanae</name>
    <dbReference type="NCBI Taxonomy" id="1215925"/>
    <lineage>
        <taxon>Bacteria</taxon>
        <taxon>Bacillati</taxon>
        <taxon>Actinomycetota</taxon>
        <taxon>Actinomycetes</taxon>
        <taxon>Mycobacteriales</taxon>
        <taxon>Nocardiaceae</taxon>
        <taxon>Nocardia</taxon>
    </lineage>
</organism>